<evidence type="ECO:0000313" key="1">
    <source>
        <dbReference type="EMBL" id="PQO42858.1"/>
    </source>
</evidence>
<accession>A0A2S8GEH3</accession>
<gene>
    <name evidence="1" type="ORF">C5Y98_01525</name>
</gene>
<sequence length="179" mass="21130">MGDITTPRPVLRIVAAFSCYPDSLKWGASLAERCWGPIALTSEPFLLTETTYYDQEMGPGQSKQFWAFADLQSPGELPDWKRESNQWEEQHAQQADWPVPRPLNLDPGYISEAKLVLATTKDRDHRIYLRDGIFAEVTLHYRRKAWEAWPWTYPDYQRPEFHEFFNRCREYLRKSLQSL</sequence>
<reference evidence="1 2" key="1">
    <citation type="submission" date="2018-02" db="EMBL/GenBank/DDBJ databases">
        <title>Comparative genomes isolates from brazilian mangrove.</title>
        <authorList>
            <person name="Araujo J.E."/>
            <person name="Taketani R.G."/>
            <person name="Silva M.C.P."/>
            <person name="Loureco M.V."/>
            <person name="Andreote F.D."/>
        </authorList>
    </citation>
    <scope>NUCLEOTIDE SEQUENCE [LARGE SCALE GENOMIC DNA]</scope>
    <source>
        <strain evidence="1 2">NAP PRIS-MGV</strain>
    </source>
</reference>
<name>A0A2S8GEH3_9BACT</name>
<protein>
    <submittedName>
        <fullName evidence="1">DUF4416 domain-containing protein</fullName>
    </submittedName>
</protein>
<dbReference type="Proteomes" id="UP000239388">
    <property type="component" value="Unassembled WGS sequence"/>
</dbReference>
<proteinExistence type="predicted"/>
<dbReference type="OrthoDB" id="9788989at2"/>
<evidence type="ECO:0000313" key="2">
    <source>
        <dbReference type="Proteomes" id="UP000239388"/>
    </source>
</evidence>
<dbReference type="AlphaFoldDB" id="A0A2S8GEH3"/>
<dbReference type="InterPro" id="IPR025529">
    <property type="entry name" value="DUF4416"/>
</dbReference>
<dbReference type="Pfam" id="PF14385">
    <property type="entry name" value="DUF4416"/>
    <property type="match status" value="1"/>
</dbReference>
<dbReference type="EMBL" id="PUIB01000002">
    <property type="protein sequence ID" value="PQO42858.1"/>
    <property type="molecule type" value="Genomic_DNA"/>
</dbReference>
<organism evidence="1 2">
    <name type="scientific">Blastopirellula marina</name>
    <dbReference type="NCBI Taxonomy" id="124"/>
    <lineage>
        <taxon>Bacteria</taxon>
        <taxon>Pseudomonadati</taxon>
        <taxon>Planctomycetota</taxon>
        <taxon>Planctomycetia</taxon>
        <taxon>Pirellulales</taxon>
        <taxon>Pirellulaceae</taxon>
        <taxon>Blastopirellula</taxon>
    </lineage>
</organism>
<comment type="caution">
    <text evidence="1">The sequence shown here is derived from an EMBL/GenBank/DDBJ whole genome shotgun (WGS) entry which is preliminary data.</text>
</comment>